<feature type="region of interest" description="Disordered" evidence="1">
    <location>
        <begin position="294"/>
        <end position="382"/>
    </location>
</feature>
<sequence length="382" mass="41219">MSRAQSKASKLANDCVQQLMSNEQAIKQWKEWTTVLPNVGKAPVRLGRHFKFLALIKQQGAHYLTSPVTRPPYLLQHSQLHLVQQKHKAHFDKLSWLTIQRTESDILSEHDKIIEYVGNLSITEEEHNTLVCMTTSAQSNVAKLANNRVQQLRSNDLEVKQWREWTSVLPNVGEALVRLGRHLKFSNLPAEFTWLFSGTLSKEIRAVLRKLLAGCDNLDSNTDLEAARNLIEDIDSSGDPLQDAPKGSKAISEAEVSADFGELSTGDDAVAADGLAVLRAKAIASRARFVATGKAAATNTSTGPTSPSTSAPSTATSGTKRQAGETPLLGSEAFAKPKVTARSLTIKGAGEVVHTPTQASATASAGHDTPKRGTTSPTNESA</sequence>
<organism evidence="2 3">
    <name type="scientific">Ceraceosorus guamensis</name>
    <dbReference type="NCBI Taxonomy" id="1522189"/>
    <lineage>
        <taxon>Eukaryota</taxon>
        <taxon>Fungi</taxon>
        <taxon>Dikarya</taxon>
        <taxon>Basidiomycota</taxon>
        <taxon>Ustilaginomycotina</taxon>
        <taxon>Exobasidiomycetes</taxon>
        <taxon>Ceraceosorales</taxon>
        <taxon>Ceraceosoraceae</taxon>
        <taxon>Ceraceosorus</taxon>
    </lineage>
</organism>
<protein>
    <submittedName>
        <fullName evidence="2">Uncharacterized protein</fullName>
    </submittedName>
</protein>
<evidence type="ECO:0000256" key="1">
    <source>
        <dbReference type="SAM" id="MobiDB-lite"/>
    </source>
</evidence>
<dbReference type="EMBL" id="KZ819390">
    <property type="protein sequence ID" value="PWN41594.1"/>
    <property type="molecule type" value="Genomic_DNA"/>
</dbReference>
<dbReference type="GeneID" id="37038097"/>
<dbReference type="AlphaFoldDB" id="A0A316VWB8"/>
<name>A0A316VWB8_9BASI</name>
<accession>A0A316VWB8</accession>
<keyword evidence="3" id="KW-1185">Reference proteome</keyword>
<reference evidence="2 3" key="1">
    <citation type="journal article" date="2018" name="Mol. Biol. Evol.">
        <title>Broad Genomic Sampling Reveals a Smut Pathogenic Ancestry of the Fungal Clade Ustilaginomycotina.</title>
        <authorList>
            <person name="Kijpornyongpan T."/>
            <person name="Mondo S.J."/>
            <person name="Barry K."/>
            <person name="Sandor L."/>
            <person name="Lee J."/>
            <person name="Lipzen A."/>
            <person name="Pangilinan J."/>
            <person name="LaButti K."/>
            <person name="Hainaut M."/>
            <person name="Henrissat B."/>
            <person name="Grigoriev I.V."/>
            <person name="Spatafora J.W."/>
            <person name="Aime M.C."/>
        </authorList>
    </citation>
    <scope>NUCLEOTIDE SEQUENCE [LARGE SCALE GENOMIC DNA]</scope>
    <source>
        <strain evidence="2 3">MCA 4658</strain>
    </source>
</reference>
<feature type="compositionally biased region" description="Polar residues" evidence="1">
    <location>
        <begin position="372"/>
        <end position="382"/>
    </location>
</feature>
<dbReference type="InParanoid" id="A0A316VWB8"/>
<proteinExistence type="predicted"/>
<evidence type="ECO:0000313" key="3">
    <source>
        <dbReference type="Proteomes" id="UP000245783"/>
    </source>
</evidence>
<dbReference type="RefSeq" id="XP_025368754.1">
    <property type="nucleotide sequence ID" value="XM_025516227.1"/>
</dbReference>
<evidence type="ECO:0000313" key="2">
    <source>
        <dbReference type="EMBL" id="PWN41594.1"/>
    </source>
</evidence>
<gene>
    <name evidence="2" type="ORF">IE81DRAFT_348169</name>
</gene>
<feature type="compositionally biased region" description="Low complexity" evidence="1">
    <location>
        <begin position="295"/>
        <end position="319"/>
    </location>
</feature>
<dbReference type="Proteomes" id="UP000245783">
    <property type="component" value="Unassembled WGS sequence"/>
</dbReference>